<dbReference type="PANTHER" id="PTHR11986:SF112">
    <property type="entry name" value="PUTRESCINE AMINOTRANSFERASE"/>
    <property type="match status" value="1"/>
</dbReference>
<gene>
    <name evidence="4" type="ORF">LIP_2086</name>
</gene>
<dbReference type="KEGG" id="lpil:LIP_2086"/>
<dbReference type="GO" id="GO:0042802">
    <property type="term" value="F:identical protein binding"/>
    <property type="evidence" value="ECO:0007669"/>
    <property type="project" value="TreeGrafter"/>
</dbReference>
<dbReference type="NCBIfam" id="NF008570">
    <property type="entry name" value="PRK11522.1"/>
    <property type="match status" value="1"/>
</dbReference>
<dbReference type="FunFam" id="3.40.640.10:FF:000004">
    <property type="entry name" value="Acetylornithine aminotransferase"/>
    <property type="match status" value="1"/>
</dbReference>
<dbReference type="Proteomes" id="UP000065807">
    <property type="component" value="Chromosome"/>
</dbReference>
<dbReference type="InterPro" id="IPR049704">
    <property type="entry name" value="Aminotrans_3_PPA_site"/>
</dbReference>
<dbReference type="InterPro" id="IPR015422">
    <property type="entry name" value="PyrdxlP-dep_Trfase_small"/>
</dbReference>
<evidence type="ECO:0000313" key="4">
    <source>
        <dbReference type="EMBL" id="BAS27927.1"/>
    </source>
</evidence>
<accession>A0A0K2SLP0</accession>
<dbReference type="OrthoDB" id="9807885at2"/>
<dbReference type="GO" id="GO:0030170">
    <property type="term" value="F:pyridoxal phosphate binding"/>
    <property type="evidence" value="ECO:0007669"/>
    <property type="project" value="InterPro"/>
</dbReference>
<reference evidence="5" key="1">
    <citation type="submission" date="2015-07" db="EMBL/GenBank/DDBJ databases">
        <title>Complete genome sequence and phylogenetic analysis of Limnochorda pilosa.</title>
        <authorList>
            <person name="Watanabe M."/>
            <person name="Kojima H."/>
            <person name="Fukui M."/>
        </authorList>
    </citation>
    <scope>NUCLEOTIDE SEQUENCE [LARGE SCALE GENOMIC DNA]</scope>
    <source>
        <strain evidence="5">HC45</strain>
    </source>
</reference>
<comment type="similarity">
    <text evidence="3">Belongs to the class-III pyridoxal-phosphate-dependent aminotransferase family.</text>
</comment>
<evidence type="ECO:0000313" key="5">
    <source>
        <dbReference type="Proteomes" id="UP000065807"/>
    </source>
</evidence>
<dbReference type="InterPro" id="IPR015424">
    <property type="entry name" value="PyrdxlP-dep_Trfase"/>
</dbReference>
<organism evidence="4 5">
    <name type="scientific">Limnochorda pilosa</name>
    <dbReference type="NCBI Taxonomy" id="1555112"/>
    <lineage>
        <taxon>Bacteria</taxon>
        <taxon>Bacillati</taxon>
        <taxon>Bacillota</taxon>
        <taxon>Limnochordia</taxon>
        <taxon>Limnochordales</taxon>
        <taxon>Limnochordaceae</taxon>
        <taxon>Limnochorda</taxon>
    </lineage>
</organism>
<reference evidence="5" key="2">
    <citation type="journal article" date="2016" name="Int. J. Syst. Evol. Microbiol.">
        <title>Complete genome sequence and cell structure of Limnochorda pilosa, a Gram-negative spore-former within the phylum Firmicutes.</title>
        <authorList>
            <person name="Watanabe M."/>
            <person name="Kojima H."/>
            <person name="Fukui M."/>
        </authorList>
    </citation>
    <scope>NUCLEOTIDE SEQUENCE [LARGE SCALE GENOMIC DNA]</scope>
    <source>
        <strain evidence="5">HC45</strain>
    </source>
</reference>
<proteinExistence type="inferred from homology"/>
<dbReference type="CDD" id="cd00610">
    <property type="entry name" value="OAT_like"/>
    <property type="match status" value="1"/>
</dbReference>
<dbReference type="GO" id="GO:0009447">
    <property type="term" value="P:putrescine catabolic process"/>
    <property type="evidence" value="ECO:0007669"/>
    <property type="project" value="TreeGrafter"/>
</dbReference>
<dbReference type="GO" id="GO:0033094">
    <property type="term" value="F:putrescine--2-oxoglutarate transaminase activity"/>
    <property type="evidence" value="ECO:0007669"/>
    <property type="project" value="TreeGrafter"/>
</dbReference>
<dbReference type="Gene3D" id="3.90.1150.10">
    <property type="entry name" value="Aspartate Aminotransferase, domain 1"/>
    <property type="match status" value="1"/>
</dbReference>
<dbReference type="RefSeq" id="WP_068137502.1">
    <property type="nucleotide sequence ID" value="NZ_AP014924.1"/>
</dbReference>
<dbReference type="AlphaFoldDB" id="A0A0K2SLP0"/>
<evidence type="ECO:0000256" key="3">
    <source>
        <dbReference type="RuleBase" id="RU003560"/>
    </source>
</evidence>
<sequence>MERDQLLKETGYVLGLIHKDRLSPDEQEHVVQEVVRLWKDHVNEGFLQYRKSVSDDYTAVEWSDELGGTVFYDARGREYIDCLGGFGIYSAGHRHPKVLQAVRAQLEKQAIHSQELLDPLRTYLARLLSLITPGKLQYAFLTNSGTESVEACLKMAVLTTGRHRFVAATGAFHGKTLGALSGTSKATFRQPFLPLLHFTHVPWGDVHGLKAVFEGARFSGDDVAAVVLEPIQGEGGINVPPDGYLQAARELCDAYGALLIFDEVQTGMGRTGRWFACEHWRVTPDLIALGKGLGGGVMPIGACVGTPNTWKRYIENPFLHTTTFGGNPLACAAAVATIHVLAEEDLVEEAARKGIHLLSGFQQLAREYPDILVEARGKGLMIGLEFTDHATGYAVARGLFNQGVLVSGTYINSKVIRMEPPLTISQRQMDAVLERLEAALRRTRAGRMATR</sequence>
<dbReference type="PROSITE" id="PS00600">
    <property type="entry name" value="AA_TRANSFER_CLASS_3"/>
    <property type="match status" value="1"/>
</dbReference>
<dbReference type="SUPFAM" id="SSF53383">
    <property type="entry name" value="PLP-dependent transferases"/>
    <property type="match status" value="1"/>
</dbReference>
<dbReference type="STRING" id="1555112.LIP_2086"/>
<dbReference type="PIRSF" id="PIRSF000521">
    <property type="entry name" value="Transaminase_4ab_Lys_Orn"/>
    <property type="match status" value="1"/>
</dbReference>
<dbReference type="Gene3D" id="3.40.640.10">
    <property type="entry name" value="Type I PLP-dependent aspartate aminotransferase-like (Major domain)"/>
    <property type="match status" value="1"/>
</dbReference>
<dbReference type="PANTHER" id="PTHR11986">
    <property type="entry name" value="AMINOTRANSFERASE CLASS III"/>
    <property type="match status" value="1"/>
</dbReference>
<dbReference type="InterPro" id="IPR005814">
    <property type="entry name" value="Aminotrans_3"/>
</dbReference>
<dbReference type="PATRIC" id="fig|1555112.3.peg.2126"/>
<dbReference type="Pfam" id="PF00202">
    <property type="entry name" value="Aminotran_3"/>
    <property type="match status" value="1"/>
</dbReference>
<keyword evidence="2 3" id="KW-0663">Pyridoxal phosphate</keyword>
<name>A0A0K2SLP0_LIMPI</name>
<evidence type="ECO:0000256" key="2">
    <source>
        <dbReference type="ARBA" id="ARBA00022898"/>
    </source>
</evidence>
<keyword evidence="5" id="KW-1185">Reference proteome</keyword>
<dbReference type="EMBL" id="AP014924">
    <property type="protein sequence ID" value="BAS27927.1"/>
    <property type="molecule type" value="Genomic_DNA"/>
</dbReference>
<evidence type="ECO:0000256" key="1">
    <source>
        <dbReference type="ARBA" id="ARBA00001933"/>
    </source>
</evidence>
<dbReference type="InterPro" id="IPR050103">
    <property type="entry name" value="Class-III_PLP-dep_AT"/>
</dbReference>
<keyword evidence="4" id="KW-0032">Aminotransferase</keyword>
<protein>
    <submittedName>
        <fullName evidence="4">Putrescine--2-oxoglutarate aminotransferase</fullName>
    </submittedName>
</protein>
<dbReference type="InterPro" id="IPR015421">
    <property type="entry name" value="PyrdxlP-dep_Trfase_major"/>
</dbReference>
<keyword evidence="4" id="KW-0808">Transferase</keyword>
<comment type="cofactor">
    <cofactor evidence="1">
        <name>pyridoxal 5'-phosphate</name>
        <dbReference type="ChEBI" id="CHEBI:597326"/>
    </cofactor>
</comment>